<evidence type="ECO:0000313" key="3">
    <source>
        <dbReference type="Proteomes" id="UP000594263"/>
    </source>
</evidence>
<keyword evidence="3" id="KW-1185">Reference proteome</keyword>
<feature type="region of interest" description="Disordered" evidence="1">
    <location>
        <begin position="236"/>
        <end position="255"/>
    </location>
</feature>
<name>A0A7N0UTK4_KALFE</name>
<feature type="region of interest" description="Disordered" evidence="1">
    <location>
        <begin position="165"/>
        <end position="223"/>
    </location>
</feature>
<organism evidence="2 3">
    <name type="scientific">Kalanchoe fedtschenkoi</name>
    <name type="common">Lavender scallops</name>
    <name type="synonym">South American air plant</name>
    <dbReference type="NCBI Taxonomy" id="63787"/>
    <lineage>
        <taxon>Eukaryota</taxon>
        <taxon>Viridiplantae</taxon>
        <taxon>Streptophyta</taxon>
        <taxon>Embryophyta</taxon>
        <taxon>Tracheophyta</taxon>
        <taxon>Spermatophyta</taxon>
        <taxon>Magnoliopsida</taxon>
        <taxon>eudicotyledons</taxon>
        <taxon>Gunneridae</taxon>
        <taxon>Pentapetalae</taxon>
        <taxon>Saxifragales</taxon>
        <taxon>Crassulaceae</taxon>
        <taxon>Kalanchoe</taxon>
    </lineage>
</organism>
<reference evidence="2" key="1">
    <citation type="submission" date="2021-01" db="UniProtKB">
        <authorList>
            <consortium name="EnsemblPlants"/>
        </authorList>
    </citation>
    <scope>IDENTIFICATION</scope>
</reference>
<evidence type="ECO:0000256" key="1">
    <source>
        <dbReference type="SAM" id="MobiDB-lite"/>
    </source>
</evidence>
<protein>
    <submittedName>
        <fullName evidence="2">Uncharacterized protein</fullName>
    </submittedName>
</protein>
<evidence type="ECO:0000313" key="2">
    <source>
        <dbReference type="EnsemblPlants" id="Kaladp0084s0009.1.v1.1"/>
    </source>
</evidence>
<dbReference type="AlphaFoldDB" id="A0A7N0UTK4"/>
<dbReference type="EnsemblPlants" id="Kaladp0084s0009.1.v1.1">
    <property type="protein sequence ID" value="Kaladp0084s0009.1.v1.1"/>
    <property type="gene ID" value="Kaladp0084s0009.v1.1"/>
</dbReference>
<dbReference type="Proteomes" id="UP000594263">
    <property type="component" value="Unplaced"/>
</dbReference>
<proteinExistence type="predicted"/>
<feature type="compositionally biased region" description="Basic residues" evidence="1">
    <location>
        <begin position="197"/>
        <end position="216"/>
    </location>
</feature>
<accession>A0A7N0UTK4</accession>
<sequence>MGCGVSTFFYAHDDVGLMKPVPPDQGRAHEDKGYPDNLKIVGEDVVSRQTMTSHEMGDISSFGSSSSSSCPSKVVCITMQVCKEIMEIEKPRENCLGDESKINSKETLGDKTIKPREEEHKAMNNKLDHMDSDEEDEPWWRKDTTEFIRSPSFRDYCIIHYGSDGEDMDEDEGKKKKSNEMNLQGNGKENTKVLDSRRKKSRGNVGKKRSKEKKVMRKEGSGSLRNLLNVAACYNHTRSFKSPPKSPITIKRMQS</sequence>
<dbReference type="Gramene" id="Kaladp0084s0009.1.v1.1">
    <property type="protein sequence ID" value="Kaladp0084s0009.1.v1.1"/>
    <property type="gene ID" value="Kaladp0084s0009.v1.1"/>
</dbReference>